<keyword evidence="3" id="KW-0540">Nuclease</keyword>
<feature type="domain" description="Integrase zinc-binding" evidence="10">
    <location>
        <begin position="1025"/>
        <end position="1076"/>
    </location>
</feature>
<dbReference type="InterPro" id="IPR043502">
    <property type="entry name" value="DNA/RNA_pol_sf"/>
</dbReference>
<accession>A0A699HM80</accession>
<evidence type="ECO:0000256" key="4">
    <source>
        <dbReference type="ARBA" id="ARBA00022759"/>
    </source>
</evidence>
<sequence length="1220" mass="140282">MEELCQPSLNGRGGPITPIDIQATNFGLKNDMIQQVQNSCQFYGLPGDDANKHLDKFLHVTQSIKMAKIFLEKYFPPSMVTKVINEITNFRQHPDESLFEAWECYKLSIDRCPNHNMLPVTQIDTFYNGLTLRHRDTINAAAGGTFMKRRPEECYDLIENMTAHHNDWDTSAKQSESSSSITSSSDMEIAALKAKMAEINKNLMRVLQPPLARLKTYVLQKKPTKFMKMNTASSSGSGTLPGNTITNPKEDLKGITTRSRTAYQGPTIPTTSSSPVVERKTNETKNMVHPTNNESTEDVQPPVVPIESLILNFEPVISPIIEPVTYSVSAPRPNQRSLIPYPSRLQDQKLQLADRSISRPVGVAKDVFVKVGELTLRVGKEAITFNLDQTSRYSANYNDMMANCINIIDMACEEYSQEVLDFSDVIASGNPTPYYDPIVSTTSPTLTPFENSDFLLEEFDAFLAIEDDPTSPKVDQSYVDTEGDILLLEAFLNDDPSLPPPNQGNYLPEIRKELKICEAKSDRSSIDEPPEVELKDLPLHLEYAFLEGDDKFPVIIAKDLSVEEKTTLIMVLKSYKRAIAWKLSDIKGIDPEFYTHKILMEEDFEPAVQHQRRVNPKIHDVIKQEVLKLLDAGLIYPIFDSPWVSPVHYVPKKGRLTVVENEENELISTRLVTGWRVCIDYRKLNEATHKDHFPLPFMDQMLERLAGNRYYCFSMVSLGTFQRCMMAIFHDMIEKTMEVFMDDFLGIRSFLGHAGFYRRFIKDFSKIARPMTRLLKKDTPFLFSKECVDAFQTLMRKLTEAPILISPDWDMPFELMCDASDFAIGAVLGQRQEKHFRPIHYASKTMTEAESNYTTTEKKMLAMVYAFEKFRSYLIMNKSIVYTDHSALKYLFAKKDFKARLLRWVPLLEEFTFKVIDTKGAENLVADHLSRLENPHQNMLDPKEINKSFPLKTLNLVSTRGNFSTPWFADFANYHAGNFIVEGMSSQQKNKFFKDVKHYFWDDPFLFKICADQVIRRCVHGQEAIDVLKAFHYRPTGGYHGPNYTAKKVFDSGFYWPTIYRDAQDLVKNYDVCQRQGKISQRDEMPQNSIQVYEIFDVWGDHRKVQLNDINELRDQAYENSLIYKEKTKRLHDSKIKDRVFNIGDRVLLFNSRLKIFSGKLKSRWSGPFTISLVFPYGTVELSQPDWPNFKVNGHRLKHYFGEDVPKIVVPNLRTFPKDH</sequence>
<dbReference type="Pfam" id="PF03732">
    <property type="entry name" value="Retrotrans_gag"/>
    <property type="match status" value="1"/>
</dbReference>
<organism evidence="11">
    <name type="scientific">Tanacetum cinerariifolium</name>
    <name type="common">Dalmatian daisy</name>
    <name type="synonym">Chrysanthemum cinerariifolium</name>
    <dbReference type="NCBI Taxonomy" id="118510"/>
    <lineage>
        <taxon>Eukaryota</taxon>
        <taxon>Viridiplantae</taxon>
        <taxon>Streptophyta</taxon>
        <taxon>Embryophyta</taxon>
        <taxon>Tracheophyta</taxon>
        <taxon>Spermatophyta</taxon>
        <taxon>Magnoliopsida</taxon>
        <taxon>eudicotyledons</taxon>
        <taxon>Gunneridae</taxon>
        <taxon>Pentapetalae</taxon>
        <taxon>asterids</taxon>
        <taxon>campanulids</taxon>
        <taxon>Asterales</taxon>
        <taxon>Asteraceae</taxon>
        <taxon>Asteroideae</taxon>
        <taxon>Anthemideae</taxon>
        <taxon>Anthemidinae</taxon>
        <taxon>Tanacetum</taxon>
    </lineage>
</organism>
<protein>
    <submittedName>
        <fullName evidence="11">Reverse transcriptase domain-containing protein</fullName>
    </submittedName>
</protein>
<dbReference type="Gene3D" id="1.10.340.70">
    <property type="match status" value="1"/>
</dbReference>
<feature type="domain" description="Retrotransposon gag" evidence="8">
    <location>
        <begin position="66"/>
        <end position="131"/>
    </location>
</feature>
<evidence type="ECO:0000256" key="2">
    <source>
        <dbReference type="ARBA" id="ARBA00022695"/>
    </source>
</evidence>
<dbReference type="Gene3D" id="3.10.10.10">
    <property type="entry name" value="HIV Type 1 Reverse Transcriptase, subunit A, domain 1"/>
    <property type="match status" value="1"/>
</dbReference>
<dbReference type="InterPro" id="IPR050951">
    <property type="entry name" value="Retrovirus_Pol_polyprotein"/>
</dbReference>
<dbReference type="Pfam" id="PF17921">
    <property type="entry name" value="Integrase_H2C2"/>
    <property type="match status" value="1"/>
</dbReference>
<dbReference type="InterPro" id="IPR041373">
    <property type="entry name" value="RT_RNaseH"/>
</dbReference>
<name>A0A699HM80_TANCI</name>
<evidence type="ECO:0000256" key="5">
    <source>
        <dbReference type="ARBA" id="ARBA00022801"/>
    </source>
</evidence>
<evidence type="ECO:0000256" key="3">
    <source>
        <dbReference type="ARBA" id="ARBA00022722"/>
    </source>
</evidence>
<evidence type="ECO:0000259" key="8">
    <source>
        <dbReference type="Pfam" id="PF03732"/>
    </source>
</evidence>
<keyword evidence="5" id="KW-0378">Hydrolase</keyword>
<dbReference type="PANTHER" id="PTHR37984:SF5">
    <property type="entry name" value="PROTEIN NYNRIN-LIKE"/>
    <property type="match status" value="1"/>
</dbReference>
<comment type="caution">
    <text evidence="11">The sequence shown here is derived from an EMBL/GenBank/DDBJ whole genome shotgun (WGS) entry which is preliminary data.</text>
</comment>
<dbReference type="CDD" id="cd01647">
    <property type="entry name" value="RT_LTR"/>
    <property type="match status" value="1"/>
</dbReference>
<dbReference type="InterPro" id="IPR005162">
    <property type="entry name" value="Retrotrans_gag_dom"/>
</dbReference>
<evidence type="ECO:0000259" key="9">
    <source>
        <dbReference type="Pfam" id="PF17917"/>
    </source>
</evidence>
<proteinExistence type="predicted"/>
<dbReference type="PANTHER" id="PTHR37984">
    <property type="entry name" value="PROTEIN CBG26694"/>
    <property type="match status" value="1"/>
</dbReference>
<dbReference type="GO" id="GO:0003964">
    <property type="term" value="F:RNA-directed DNA polymerase activity"/>
    <property type="evidence" value="ECO:0007669"/>
    <property type="project" value="UniProtKB-KW"/>
</dbReference>
<dbReference type="InterPro" id="IPR043128">
    <property type="entry name" value="Rev_trsase/Diguanyl_cyclase"/>
</dbReference>
<dbReference type="FunFam" id="3.10.20.370:FF:000001">
    <property type="entry name" value="Retrovirus-related Pol polyprotein from transposon 17.6-like protein"/>
    <property type="match status" value="1"/>
</dbReference>
<dbReference type="CDD" id="cd09274">
    <property type="entry name" value="RNase_HI_RT_Ty3"/>
    <property type="match status" value="1"/>
</dbReference>
<feature type="compositionally biased region" description="Polar residues" evidence="7">
    <location>
        <begin position="230"/>
        <end position="247"/>
    </location>
</feature>
<evidence type="ECO:0000256" key="6">
    <source>
        <dbReference type="ARBA" id="ARBA00022918"/>
    </source>
</evidence>
<dbReference type="GO" id="GO:0004519">
    <property type="term" value="F:endonuclease activity"/>
    <property type="evidence" value="ECO:0007669"/>
    <property type="project" value="UniProtKB-KW"/>
</dbReference>
<dbReference type="Gene3D" id="3.30.70.270">
    <property type="match status" value="1"/>
</dbReference>
<keyword evidence="2" id="KW-0548">Nucleotidyltransferase</keyword>
<feature type="region of interest" description="Disordered" evidence="7">
    <location>
        <begin position="229"/>
        <end position="251"/>
    </location>
</feature>
<keyword evidence="4" id="KW-0255">Endonuclease</keyword>
<evidence type="ECO:0000313" key="11">
    <source>
        <dbReference type="EMBL" id="GEY41831.1"/>
    </source>
</evidence>
<evidence type="ECO:0000256" key="7">
    <source>
        <dbReference type="SAM" id="MobiDB-lite"/>
    </source>
</evidence>
<evidence type="ECO:0000256" key="1">
    <source>
        <dbReference type="ARBA" id="ARBA00022679"/>
    </source>
</evidence>
<keyword evidence="1" id="KW-0808">Transferase</keyword>
<dbReference type="EMBL" id="BKCJ010176894">
    <property type="protein sequence ID" value="GEY41831.1"/>
    <property type="molecule type" value="Genomic_DNA"/>
</dbReference>
<dbReference type="SUPFAM" id="SSF56672">
    <property type="entry name" value="DNA/RNA polymerases"/>
    <property type="match status" value="1"/>
</dbReference>
<dbReference type="InterPro" id="IPR041588">
    <property type="entry name" value="Integrase_H2C2"/>
</dbReference>
<dbReference type="FunFam" id="3.30.70.270:FF:000020">
    <property type="entry name" value="Transposon Tf2-6 polyprotein-like Protein"/>
    <property type="match status" value="1"/>
</dbReference>
<feature type="domain" description="Reverse transcriptase RNase H-like" evidence="9">
    <location>
        <begin position="808"/>
        <end position="911"/>
    </location>
</feature>
<evidence type="ECO:0000259" key="10">
    <source>
        <dbReference type="Pfam" id="PF17921"/>
    </source>
</evidence>
<dbReference type="AlphaFoldDB" id="A0A699HM80"/>
<reference evidence="11" key="1">
    <citation type="journal article" date="2019" name="Sci. Rep.">
        <title>Draft genome of Tanacetum cinerariifolium, the natural source of mosquito coil.</title>
        <authorList>
            <person name="Yamashiro T."/>
            <person name="Shiraishi A."/>
            <person name="Satake H."/>
            <person name="Nakayama K."/>
        </authorList>
    </citation>
    <scope>NUCLEOTIDE SEQUENCE</scope>
</reference>
<dbReference type="GO" id="GO:0016787">
    <property type="term" value="F:hydrolase activity"/>
    <property type="evidence" value="ECO:0007669"/>
    <property type="project" value="UniProtKB-KW"/>
</dbReference>
<gene>
    <name evidence="11" type="ORF">Tci_413805</name>
</gene>
<keyword evidence="6 11" id="KW-0695">RNA-directed DNA polymerase</keyword>
<dbReference type="Pfam" id="PF17917">
    <property type="entry name" value="RT_RNaseH"/>
    <property type="match status" value="1"/>
</dbReference>